<dbReference type="InterPro" id="IPR050482">
    <property type="entry name" value="Sensor_HK_TwoCompSys"/>
</dbReference>
<dbReference type="GO" id="GO:0016020">
    <property type="term" value="C:membrane"/>
    <property type="evidence" value="ECO:0007669"/>
    <property type="project" value="InterPro"/>
</dbReference>
<keyword evidence="10" id="KW-0479">Metal-binding</keyword>
<dbReference type="InterPro" id="IPR003594">
    <property type="entry name" value="HATPase_dom"/>
</dbReference>
<evidence type="ECO:0000256" key="15">
    <source>
        <dbReference type="ARBA" id="ARBA00023012"/>
    </source>
</evidence>
<dbReference type="Proteomes" id="UP000223913">
    <property type="component" value="Unassembled WGS sequence"/>
</dbReference>
<proteinExistence type="predicted"/>
<organism evidence="20 21">
    <name type="scientific">Flavilitoribacter nigricans (strain ATCC 23147 / DSM 23189 / NBRC 102662 / NCIMB 1420 / SS-2)</name>
    <name type="common">Lewinella nigricans</name>
    <dbReference type="NCBI Taxonomy" id="1122177"/>
    <lineage>
        <taxon>Bacteria</taxon>
        <taxon>Pseudomonadati</taxon>
        <taxon>Bacteroidota</taxon>
        <taxon>Saprospiria</taxon>
        <taxon>Saprospirales</taxon>
        <taxon>Lewinellaceae</taxon>
        <taxon>Flavilitoribacter</taxon>
    </lineage>
</organism>
<evidence type="ECO:0000256" key="1">
    <source>
        <dbReference type="ARBA" id="ARBA00000085"/>
    </source>
</evidence>
<evidence type="ECO:0000256" key="17">
    <source>
        <dbReference type="ARBA" id="ARBA00024827"/>
    </source>
</evidence>
<comment type="cofactor">
    <cofactor evidence="2">
        <name>[4Fe-4S] cluster</name>
        <dbReference type="ChEBI" id="CHEBI:49883"/>
    </cofactor>
</comment>
<reference evidence="20 21" key="1">
    <citation type="submission" date="2017-10" db="EMBL/GenBank/DDBJ databases">
        <title>The draft genome sequence of Lewinella nigricans NBRC 102662.</title>
        <authorList>
            <person name="Wang K."/>
        </authorList>
    </citation>
    <scope>NUCLEOTIDE SEQUENCE [LARGE SCALE GENOMIC DNA]</scope>
    <source>
        <strain evidence="20 21">NBRC 102662</strain>
    </source>
</reference>
<evidence type="ECO:0000256" key="14">
    <source>
        <dbReference type="ARBA" id="ARBA00023004"/>
    </source>
</evidence>
<dbReference type="RefSeq" id="WP_099155703.1">
    <property type="nucleotide sequence ID" value="NZ_PDUD01000070.1"/>
</dbReference>
<dbReference type="GO" id="GO:0046983">
    <property type="term" value="F:protein dimerization activity"/>
    <property type="evidence" value="ECO:0007669"/>
    <property type="project" value="InterPro"/>
</dbReference>
<evidence type="ECO:0000313" key="21">
    <source>
        <dbReference type="Proteomes" id="UP000223913"/>
    </source>
</evidence>
<comment type="catalytic activity">
    <reaction evidence="1">
        <text>ATP + protein L-histidine = ADP + protein N-phospho-L-histidine.</text>
        <dbReference type="EC" id="2.7.13.3"/>
    </reaction>
</comment>
<evidence type="ECO:0000256" key="18">
    <source>
        <dbReference type="ARBA" id="ARBA00030800"/>
    </source>
</evidence>
<keyword evidence="8" id="KW-0597">Phosphoprotein</keyword>
<dbReference type="GO" id="GO:0005737">
    <property type="term" value="C:cytoplasm"/>
    <property type="evidence" value="ECO:0007669"/>
    <property type="project" value="UniProtKB-SubCell"/>
</dbReference>
<keyword evidence="9" id="KW-0808">Transferase</keyword>
<dbReference type="GO" id="GO:0000155">
    <property type="term" value="F:phosphorelay sensor kinase activity"/>
    <property type="evidence" value="ECO:0007669"/>
    <property type="project" value="InterPro"/>
</dbReference>
<evidence type="ECO:0000313" key="20">
    <source>
        <dbReference type="EMBL" id="PHN00906.1"/>
    </source>
</evidence>
<dbReference type="PROSITE" id="PS50109">
    <property type="entry name" value="HIS_KIN"/>
    <property type="match status" value="1"/>
</dbReference>
<dbReference type="AlphaFoldDB" id="A0A2D0MXQ2"/>
<evidence type="ECO:0000256" key="16">
    <source>
        <dbReference type="ARBA" id="ARBA00023014"/>
    </source>
</evidence>
<dbReference type="CDD" id="cd00130">
    <property type="entry name" value="PAS"/>
    <property type="match status" value="1"/>
</dbReference>
<evidence type="ECO:0000259" key="19">
    <source>
        <dbReference type="PROSITE" id="PS50109"/>
    </source>
</evidence>
<evidence type="ECO:0000256" key="11">
    <source>
        <dbReference type="ARBA" id="ARBA00022741"/>
    </source>
</evidence>
<dbReference type="GO" id="GO:0006355">
    <property type="term" value="P:regulation of DNA-templated transcription"/>
    <property type="evidence" value="ECO:0007669"/>
    <property type="project" value="InterPro"/>
</dbReference>
<evidence type="ECO:0000256" key="13">
    <source>
        <dbReference type="ARBA" id="ARBA00022840"/>
    </source>
</evidence>
<comment type="caution">
    <text evidence="20">The sequence shown here is derived from an EMBL/GenBank/DDBJ whole genome shotgun (WGS) entry which is preliminary data.</text>
</comment>
<dbReference type="Pfam" id="PF00989">
    <property type="entry name" value="PAS"/>
    <property type="match status" value="1"/>
</dbReference>
<evidence type="ECO:0000256" key="12">
    <source>
        <dbReference type="ARBA" id="ARBA00022777"/>
    </source>
</evidence>
<evidence type="ECO:0000256" key="4">
    <source>
        <dbReference type="ARBA" id="ARBA00012438"/>
    </source>
</evidence>
<dbReference type="InterPro" id="IPR000014">
    <property type="entry name" value="PAS"/>
</dbReference>
<dbReference type="GO" id="GO:0051539">
    <property type="term" value="F:4 iron, 4 sulfur cluster binding"/>
    <property type="evidence" value="ECO:0007669"/>
    <property type="project" value="UniProtKB-KW"/>
</dbReference>
<dbReference type="InterPro" id="IPR011712">
    <property type="entry name" value="Sig_transdc_His_kin_sub3_dim/P"/>
</dbReference>
<dbReference type="InterPro" id="IPR035965">
    <property type="entry name" value="PAS-like_dom_sf"/>
</dbReference>
<dbReference type="InterPro" id="IPR013767">
    <property type="entry name" value="PAS_fold"/>
</dbReference>
<protein>
    <recommendedName>
        <fullName evidence="5">Oxygen sensor histidine kinase NreB</fullName>
        <ecNumber evidence="4">2.7.13.3</ecNumber>
    </recommendedName>
    <alternativeName>
        <fullName evidence="18">Nitrogen regulation protein B</fullName>
    </alternativeName>
</protein>
<evidence type="ECO:0000256" key="8">
    <source>
        <dbReference type="ARBA" id="ARBA00022553"/>
    </source>
</evidence>
<comment type="subcellular location">
    <subcellularLocation>
        <location evidence="3">Cytoplasm</location>
    </subcellularLocation>
</comment>
<feature type="domain" description="Histidine kinase" evidence="19">
    <location>
        <begin position="243"/>
        <end position="330"/>
    </location>
</feature>
<dbReference type="EMBL" id="PDUD01000070">
    <property type="protein sequence ID" value="PHN00906.1"/>
    <property type="molecule type" value="Genomic_DNA"/>
</dbReference>
<keyword evidence="12" id="KW-0418">Kinase</keyword>
<dbReference type="Gene3D" id="1.20.5.1930">
    <property type="match status" value="1"/>
</dbReference>
<evidence type="ECO:0000256" key="5">
    <source>
        <dbReference type="ARBA" id="ARBA00017322"/>
    </source>
</evidence>
<keyword evidence="15" id="KW-0902">Two-component regulatory system</keyword>
<dbReference type="InterPro" id="IPR004358">
    <property type="entry name" value="Sig_transdc_His_kin-like_C"/>
</dbReference>
<dbReference type="CDD" id="cd16917">
    <property type="entry name" value="HATPase_UhpB-NarQ-NarX-like"/>
    <property type="match status" value="1"/>
</dbReference>
<evidence type="ECO:0000256" key="6">
    <source>
        <dbReference type="ARBA" id="ARBA00022485"/>
    </source>
</evidence>
<keyword evidence="14" id="KW-0408">Iron</keyword>
<evidence type="ECO:0000256" key="3">
    <source>
        <dbReference type="ARBA" id="ARBA00004496"/>
    </source>
</evidence>
<dbReference type="GO" id="GO:0005524">
    <property type="term" value="F:ATP binding"/>
    <property type="evidence" value="ECO:0007669"/>
    <property type="project" value="UniProtKB-KW"/>
</dbReference>
<evidence type="ECO:0000256" key="7">
    <source>
        <dbReference type="ARBA" id="ARBA00022490"/>
    </source>
</evidence>
<dbReference type="SUPFAM" id="SSF55785">
    <property type="entry name" value="PYP-like sensor domain (PAS domain)"/>
    <property type="match status" value="1"/>
</dbReference>
<dbReference type="PANTHER" id="PTHR24421:SF10">
    <property type="entry name" value="NITRATE_NITRITE SENSOR PROTEIN NARQ"/>
    <property type="match status" value="1"/>
</dbReference>
<dbReference type="SMART" id="SM00387">
    <property type="entry name" value="HATPase_c"/>
    <property type="match status" value="1"/>
</dbReference>
<evidence type="ECO:0000256" key="2">
    <source>
        <dbReference type="ARBA" id="ARBA00001966"/>
    </source>
</evidence>
<evidence type="ECO:0000256" key="10">
    <source>
        <dbReference type="ARBA" id="ARBA00022723"/>
    </source>
</evidence>
<keyword evidence="7" id="KW-0963">Cytoplasm</keyword>
<dbReference type="GO" id="GO:0046872">
    <property type="term" value="F:metal ion binding"/>
    <property type="evidence" value="ECO:0007669"/>
    <property type="project" value="UniProtKB-KW"/>
</dbReference>
<dbReference type="Pfam" id="PF07730">
    <property type="entry name" value="HisKA_3"/>
    <property type="match status" value="1"/>
</dbReference>
<sequence>MKSSTEIYDFLSSIISAAPYGIIAVDMIGEVLLLNEQALRYLEIGHSPNEVIEKKLVDFLPHLPQLANVVNQCINFGRENFDVSETSPGRRHLTIRGRQILNGMILTIEDVTATKEVERATLNAMLDGQEKERRRWAQEIHDGIGPVLSSIKMNLDEVQEEVYAKSSPRYQDNFETAQELLKSVTRDLRSISHDLMPSALEDFGLVSALDSLCKKFQTGDGPALQFIVTGEIQRLNSSIELALYRAGQELLHNALKYAKATRISLQLIKHRDSIVLMVEDDGIGFNKNQFGADNGIGLKNIATRIQSTGGDFVLETEEAHGTMVIIEIPL</sequence>
<gene>
    <name evidence="20" type="ORF">CRP01_39905</name>
</gene>
<dbReference type="EC" id="2.7.13.3" evidence="4"/>
<keyword evidence="11" id="KW-0547">Nucleotide-binding</keyword>
<accession>A0A2D0MXQ2</accession>
<dbReference type="OrthoDB" id="9760839at2"/>
<evidence type="ECO:0000256" key="9">
    <source>
        <dbReference type="ARBA" id="ARBA00022679"/>
    </source>
</evidence>
<dbReference type="Pfam" id="PF02518">
    <property type="entry name" value="HATPase_c"/>
    <property type="match status" value="1"/>
</dbReference>
<dbReference type="InterPro" id="IPR036890">
    <property type="entry name" value="HATPase_C_sf"/>
</dbReference>
<comment type="function">
    <text evidence="17">Member of the two-component regulatory system NreB/NreC involved in the control of dissimilatory nitrate/nitrite reduction in response to oxygen. NreB functions as a direct oxygen sensor histidine kinase which is autophosphorylated, in the absence of oxygen, probably at the conserved histidine residue, and transfers its phosphate group probably to a conserved aspartate residue of NreC. NreB/NreC activates the expression of the nitrate (narGHJI) and nitrite (nir) reductase operons, as well as the putative nitrate transporter gene narT.</text>
</comment>
<keyword evidence="13" id="KW-0067">ATP-binding</keyword>
<dbReference type="InterPro" id="IPR005467">
    <property type="entry name" value="His_kinase_dom"/>
</dbReference>
<dbReference type="PANTHER" id="PTHR24421">
    <property type="entry name" value="NITRATE/NITRITE SENSOR PROTEIN NARX-RELATED"/>
    <property type="match status" value="1"/>
</dbReference>
<dbReference type="SUPFAM" id="SSF55874">
    <property type="entry name" value="ATPase domain of HSP90 chaperone/DNA topoisomerase II/histidine kinase"/>
    <property type="match status" value="1"/>
</dbReference>
<keyword evidence="16" id="KW-0411">Iron-sulfur</keyword>
<keyword evidence="6" id="KW-0004">4Fe-4S</keyword>
<dbReference type="PRINTS" id="PR00344">
    <property type="entry name" value="BCTRLSENSOR"/>
</dbReference>
<dbReference type="Gene3D" id="3.30.565.10">
    <property type="entry name" value="Histidine kinase-like ATPase, C-terminal domain"/>
    <property type="match status" value="1"/>
</dbReference>
<keyword evidence="21" id="KW-1185">Reference proteome</keyword>
<dbReference type="Gene3D" id="3.30.450.20">
    <property type="entry name" value="PAS domain"/>
    <property type="match status" value="1"/>
</dbReference>
<name>A0A2D0MXQ2_FLAN2</name>
<dbReference type="SMART" id="SM00091">
    <property type="entry name" value="PAS"/>
    <property type="match status" value="1"/>
</dbReference>